<feature type="region of interest" description="Disordered" evidence="1">
    <location>
        <begin position="1"/>
        <end position="51"/>
    </location>
</feature>
<evidence type="ECO:0000313" key="3">
    <source>
        <dbReference type="Proteomes" id="UP000781932"/>
    </source>
</evidence>
<organism evidence="2 3">
    <name type="scientific">Colletotrichum karsti</name>
    <dbReference type="NCBI Taxonomy" id="1095194"/>
    <lineage>
        <taxon>Eukaryota</taxon>
        <taxon>Fungi</taxon>
        <taxon>Dikarya</taxon>
        <taxon>Ascomycota</taxon>
        <taxon>Pezizomycotina</taxon>
        <taxon>Sordariomycetes</taxon>
        <taxon>Hypocreomycetidae</taxon>
        <taxon>Glomerellales</taxon>
        <taxon>Glomerellaceae</taxon>
        <taxon>Colletotrichum</taxon>
        <taxon>Colletotrichum boninense species complex</taxon>
    </lineage>
</organism>
<dbReference type="EMBL" id="JAATWM020000087">
    <property type="protein sequence ID" value="KAF9869223.1"/>
    <property type="molecule type" value="Genomic_DNA"/>
</dbReference>
<proteinExistence type="predicted"/>
<dbReference type="GeneID" id="62169086"/>
<accession>A0A9P6HS31</accession>
<name>A0A9P6HS31_9PEZI</name>
<gene>
    <name evidence="2" type="ORF">CkaCkLH20_13302</name>
</gene>
<comment type="caution">
    <text evidence="2">The sequence shown here is derived from an EMBL/GenBank/DDBJ whole genome shotgun (WGS) entry which is preliminary data.</text>
</comment>
<evidence type="ECO:0000313" key="2">
    <source>
        <dbReference type="EMBL" id="KAF9869223.1"/>
    </source>
</evidence>
<keyword evidence="3" id="KW-1185">Reference proteome</keyword>
<dbReference type="AlphaFoldDB" id="A0A9P6HS31"/>
<dbReference type="Proteomes" id="UP000781932">
    <property type="component" value="Unassembled WGS sequence"/>
</dbReference>
<reference evidence="2" key="2">
    <citation type="submission" date="2020-11" db="EMBL/GenBank/DDBJ databases">
        <title>Whole genome sequencing of Colletotrichum sp.</title>
        <authorList>
            <person name="Li H."/>
        </authorList>
    </citation>
    <scope>NUCLEOTIDE SEQUENCE</scope>
    <source>
        <strain evidence="2">CkLH20</strain>
    </source>
</reference>
<protein>
    <submittedName>
        <fullName evidence="2">Uncharacterized protein</fullName>
    </submittedName>
</protein>
<dbReference type="RefSeq" id="XP_038738684.1">
    <property type="nucleotide sequence ID" value="XM_038896012.1"/>
</dbReference>
<reference evidence="2" key="1">
    <citation type="submission" date="2020-03" db="EMBL/GenBank/DDBJ databases">
        <authorList>
            <person name="He L."/>
        </authorList>
    </citation>
    <scope>NUCLEOTIDE SEQUENCE</scope>
    <source>
        <strain evidence="2">CkLH20</strain>
    </source>
</reference>
<evidence type="ECO:0000256" key="1">
    <source>
        <dbReference type="SAM" id="MobiDB-lite"/>
    </source>
</evidence>
<dbReference type="OrthoDB" id="4846517at2759"/>
<sequence length="281" mass="30743">MASKSSRRISDNALGPLAACKPSGGSITGFQRLSPPTTPSRRTDDTYHSINFPQPNTVRAVSRLAKSHIRASKEIGVAELLQSSSLAAKPAGTRLYFRFQGRASPLPCRTFATSNSPDIAYLDTSIIKSARKNSLRGSDKTRWSKPTVALYHLRLASITPSEPYHDPYIASLLIAMAQEMHRANRSPNRCLLQPPRTYRVHVLLGNVDDKSTLHIFTTNVSENFLGKLDCTRTSPSGPAALAIQVQPISYAPYASFQQRLVHAMFPGGQKRARPVDDDGGT</sequence>